<comment type="caution">
    <text evidence="2">The sequence shown here is derived from an EMBL/GenBank/DDBJ whole genome shotgun (WGS) entry which is preliminary data.</text>
</comment>
<dbReference type="NCBIfam" id="NF033580">
    <property type="entry name" value="transpos_IS5_3"/>
    <property type="match status" value="1"/>
</dbReference>
<gene>
    <name evidence="2" type="ORF">ACFSAG_10175</name>
</gene>
<reference evidence="3" key="1">
    <citation type="journal article" date="2019" name="Int. J. Syst. Evol. Microbiol.">
        <title>The Global Catalogue of Microorganisms (GCM) 10K type strain sequencing project: providing services to taxonomists for standard genome sequencing and annotation.</title>
        <authorList>
            <consortium name="The Broad Institute Genomics Platform"/>
            <consortium name="The Broad Institute Genome Sequencing Center for Infectious Disease"/>
            <person name="Wu L."/>
            <person name="Ma J."/>
        </authorList>
    </citation>
    <scope>NUCLEOTIDE SEQUENCE [LARGE SCALE GENOMIC DNA]</scope>
    <source>
        <strain evidence="3">CGMCC 1.12449</strain>
    </source>
</reference>
<name>A0ABW4MDS2_9SPHN</name>
<protein>
    <submittedName>
        <fullName evidence="2">IS5 family transposase</fullName>
    </submittedName>
</protein>
<proteinExistence type="predicted"/>
<dbReference type="RefSeq" id="WP_381514320.1">
    <property type="nucleotide sequence ID" value="NZ_JBHUEL010000009.1"/>
</dbReference>
<evidence type="ECO:0000313" key="2">
    <source>
        <dbReference type="EMBL" id="MFD1767206.1"/>
    </source>
</evidence>
<keyword evidence="3" id="KW-1185">Reference proteome</keyword>
<accession>A0ABW4MDS2</accession>
<dbReference type="PANTHER" id="PTHR46637">
    <property type="entry name" value="TIS1421-TRANSPOSASE PROTEIN A"/>
    <property type="match status" value="1"/>
</dbReference>
<organism evidence="2 3">
    <name type="scientific">Sphingorhabdus buctiana</name>
    <dbReference type="NCBI Taxonomy" id="1508805"/>
    <lineage>
        <taxon>Bacteria</taxon>
        <taxon>Pseudomonadati</taxon>
        <taxon>Pseudomonadota</taxon>
        <taxon>Alphaproteobacteria</taxon>
        <taxon>Sphingomonadales</taxon>
        <taxon>Sphingomonadaceae</taxon>
        <taxon>Sphingorhabdus</taxon>
    </lineage>
</organism>
<feature type="domain" description="Insertion element IS402-like" evidence="1">
    <location>
        <begin position="16"/>
        <end position="90"/>
    </location>
</feature>
<dbReference type="Proteomes" id="UP001597215">
    <property type="component" value="Unassembled WGS sequence"/>
</dbReference>
<dbReference type="EMBL" id="JBHUEL010000009">
    <property type="protein sequence ID" value="MFD1767206.1"/>
    <property type="molecule type" value="Genomic_DNA"/>
</dbReference>
<dbReference type="InterPro" id="IPR025161">
    <property type="entry name" value="IS402-like_dom"/>
</dbReference>
<dbReference type="PANTHER" id="PTHR46637:SF1">
    <property type="entry name" value="BLL5188 PROTEIN"/>
    <property type="match status" value="1"/>
</dbReference>
<dbReference type="InterPro" id="IPR052909">
    <property type="entry name" value="Transposase_6_like"/>
</dbReference>
<evidence type="ECO:0000259" key="1">
    <source>
        <dbReference type="Pfam" id="PF13340"/>
    </source>
</evidence>
<sequence length="154" mass="16965">MIQGFLLEAGLSRGDLSEAEWRVLRDLLPIDGANRGAGRPPEENRSIINGILWRLRCGTPWRDVPPKYGNWNTIYRRFRRWSEAGVWEAVSVTLAEIMADSGHYSIDSTTVRTHVSAAGGKGGLIDALLAARGAGSPVSFTVWQMPEDDRSPST</sequence>
<dbReference type="Pfam" id="PF13340">
    <property type="entry name" value="DUF4096"/>
    <property type="match status" value="1"/>
</dbReference>
<evidence type="ECO:0000313" key="3">
    <source>
        <dbReference type="Proteomes" id="UP001597215"/>
    </source>
</evidence>